<feature type="region of interest" description="Disordered" evidence="1">
    <location>
        <begin position="486"/>
        <end position="506"/>
    </location>
</feature>
<dbReference type="RefSeq" id="WP_202958267.1">
    <property type="nucleotide sequence ID" value="NZ_JAPCID010000043.1"/>
</dbReference>
<dbReference type="Proteomes" id="UP001147700">
    <property type="component" value="Unassembled WGS sequence"/>
</dbReference>
<dbReference type="InterPro" id="IPR027372">
    <property type="entry name" value="Phytase-like_dom"/>
</dbReference>
<dbReference type="Pfam" id="PF13449">
    <property type="entry name" value="Phytase-like"/>
    <property type="match status" value="2"/>
</dbReference>
<feature type="chain" id="PRO_5047176559" evidence="2">
    <location>
        <begin position="26"/>
        <end position="687"/>
    </location>
</feature>
<keyword evidence="2" id="KW-0732">Signal</keyword>
<sequence>MILSKIRVAAGVLAAAAIAASPATASADATLLSVNDSLDKTTFGGFTVGGLSALARTSGNQALALTDNQGATAARFFTLRLRGDRVQTTKVTTLKRPDGTLFTGQDFDGEGLVVEDEGTLLISSETEPVIRRFDRNGEQLAQLNTPPRFGLAPNGQANTNQTFEGLTATEDGDTLFAGMEGPLSADGPTRNRIIRYDKPRRGDFIPTKQYAYKTDANFLVTEILAVDDERLLVLERSNVNGQWGIRVYQAYLGAAQDVSKVAALDDNSPFLYKRLLVDVGQHTDLVDNIEAMTLDGDVLTLLSDDNFNAAQTTRVYRFKVKLNAEPILEGRALYPATQYQPGPTSGNVGVGANNGITPPFPGQPIVGFSGALRDGPNRYLAMPDNGFGTKGNSRDFLLRVYKIFPNWSTGKIEVNGFLSLRDPDRKIPFEIVNQKTPERLLTGGDFDVEAIARDRKGDLWFGEEFGPYLLHTDATGKVLDAPIALPGAKSPSSPDLEPGEAATIQGSRGWEAVASSPDGRTLYPIVEGPRLDDPEKQRRFIYEFDVASKRYTGRQWQLKADGPTLQIGDAMAVGERELIIIERDDFEGTEARIKNIVKIDLDEVGADGYVKKTHVLDLLRIRDPFGIGGLGDPFRYPLQSIEVAVPVGKDQLFVVNDNNFPDSDGRVTGKVDDVEAILIHVPGGWED</sequence>
<dbReference type="PANTHER" id="PTHR37957">
    <property type="entry name" value="BLR7070 PROTEIN"/>
    <property type="match status" value="1"/>
</dbReference>
<evidence type="ECO:0000256" key="2">
    <source>
        <dbReference type="SAM" id="SignalP"/>
    </source>
</evidence>
<dbReference type="EMBL" id="JAPCID010000043">
    <property type="protein sequence ID" value="MDA0140680.1"/>
    <property type="molecule type" value="Genomic_DNA"/>
</dbReference>
<keyword evidence="5" id="KW-1185">Reference proteome</keyword>
<accession>A0ABT4RQW9</accession>
<evidence type="ECO:0000259" key="3">
    <source>
        <dbReference type="Pfam" id="PF13449"/>
    </source>
</evidence>
<dbReference type="SUPFAM" id="SSF63829">
    <property type="entry name" value="Calcium-dependent phosphotriesterase"/>
    <property type="match status" value="1"/>
</dbReference>
<evidence type="ECO:0000313" key="4">
    <source>
        <dbReference type="EMBL" id="MDA0140680.1"/>
    </source>
</evidence>
<name>A0ABT4RQW9_9ACTN</name>
<feature type="domain" description="Phytase-like" evidence="3">
    <location>
        <begin position="48"/>
        <end position="307"/>
    </location>
</feature>
<evidence type="ECO:0000313" key="5">
    <source>
        <dbReference type="Proteomes" id="UP001147700"/>
    </source>
</evidence>
<feature type="domain" description="Phytase-like" evidence="3">
    <location>
        <begin position="363"/>
        <end position="660"/>
    </location>
</feature>
<dbReference type="SUPFAM" id="SSF75011">
    <property type="entry name" value="3-carboxy-cis,cis-mucoante lactonizing enzyme"/>
    <property type="match status" value="1"/>
</dbReference>
<comment type="caution">
    <text evidence="4">The sequence shown here is derived from an EMBL/GenBank/DDBJ whole genome shotgun (WGS) entry which is preliminary data.</text>
</comment>
<evidence type="ECO:0000256" key="1">
    <source>
        <dbReference type="SAM" id="MobiDB-lite"/>
    </source>
</evidence>
<gene>
    <name evidence="4" type="ORF">OJ962_24495</name>
</gene>
<feature type="signal peptide" evidence="2">
    <location>
        <begin position="1"/>
        <end position="25"/>
    </location>
</feature>
<organism evidence="4 5">
    <name type="scientific">Solirubrobacter deserti</name>
    <dbReference type="NCBI Taxonomy" id="2282478"/>
    <lineage>
        <taxon>Bacteria</taxon>
        <taxon>Bacillati</taxon>
        <taxon>Actinomycetota</taxon>
        <taxon>Thermoleophilia</taxon>
        <taxon>Solirubrobacterales</taxon>
        <taxon>Solirubrobacteraceae</taxon>
        <taxon>Solirubrobacter</taxon>
    </lineage>
</organism>
<reference evidence="4" key="1">
    <citation type="submission" date="2022-10" db="EMBL/GenBank/DDBJ databases">
        <title>The WGS of Solirubrobacter sp. CPCC 204708.</title>
        <authorList>
            <person name="Jiang Z."/>
        </authorList>
    </citation>
    <scope>NUCLEOTIDE SEQUENCE</scope>
    <source>
        <strain evidence="4">CPCC 204708</strain>
    </source>
</reference>
<proteinExistence type="predicted"/>
<protein>
    <submittedName>
        <fullName evidence="4">Esterase-like activity of phytase family protein</fullName>
    </submittedName>
</protein>
<dbReference type="PANTHER" id="PTHR37957:SF1">
    <property type="entry name" value="PHYTASE-LIKE DOMAIN-CONTAINING PROTEIN"/>
    <property type="match status" value="1"/>
</dbReference>